<protein>
    <recommendedName>
        <fullName evidence="4">Retrotransposon Copia-like N-terminal domain-containing protein</fullName>
    </recommendedName>
</protein>
<gene>
    <name evidence="2" type="ORF">PF006_g3373</name>
</gene>
<feature type="compositionally biased region" description="Basic residues" evidence="1">
    <location>
        <begin position="148"/>
        <end position="167"/>
    </location>
</feature>
<accession>A0A6A3ULD1</accession>
<organism evidence="2 3">
    <name type="scientific">Phytophthora fragariae</name>
    <dbReference type="NCBI Taxonomy" id="53985"/>
    <lineage>
        <taxon>Eukaryota</taxon>
        <taxon>Sar</taxon>
        <taxon>Stramenopiles</taxon>
        <taxon>Oomycota</taxon>
        <taxon>Peronosporomycetes</taxon>
        <taxon>Peronosporales</taxon>
        <taxon>Peronosporaceae</taxon>
        <taxon>Phytophthora</taxon>
    </lineage>
</organism>
<evidence type="ECO:0008006" key="4">
    <source>
        <dbReference type="Google" id="ProtNLM"/>
    </source>
</evidence>
<dbReference type="Pfam" id="PF14223">
    <property type="entry name" value="Retrotran_gag_2"/>
    <property type="match status" value="1"/>
</dbReference>
<comment type="caution">
    <text evidence="2">The sequence shown here is derived from an EMBL/GenBank/DDBJ whole genome shotgun (WGS) entry which is preliminary data.</text>
</comment>
<feature type="region of interest" description="Disordered" evidence="1">
    <location>
        <begin position="349"/>
        <end position="369"/>
    </location>
</feature>
<feature type="compositionally biased region" description="Polar residues" evidence="1">
    <location>
        <begin position="119"/>
        <end position="144"/>
    </location>
</feature>
<dbReference type="AlphaFoldDB" id="A0A6A3ULD1"/>
<feature type="region of interest" description="Disordered" evidence="1">
    <location>
        <begin position="405"/>
        <end position="447"/>
    </location>
</feature>
<reference evidence="2 3" key="1">
    <citation type="submission" date="2018-08" db="EMBL/GenBank/DDBJ databases">
        <title>Genomic investigation of the strawberry pathogen Phytophthora fragariae indicates pathogenicity is determined by transcriptional variation in three key races.</title>
        <authorList>
            <person name="Adams T.M."/>
            <person name="Armitage A.D."/>
            <person name="Sobczyk M.K."/>
            <person name="Bates H.J."/>
            <person name="Dunwell J.M."/>
            <person name="Nellist C.F."/>
            <person name="Harrison R.J."/>
        </authorList>
    </citation>
    <scope>NUCLEOTIDE SEQUENCE [LARGE SCALE GENOMIC DNA]</scope>
    <source>
        <strain evidence="2 3">NOV-5</strain>
    </source>
</reference>
<name>A0A6A3ULD1_9STRA</name>
<evidence type="ECO:0000313" key="2">
    <source>
        <dbReference type="EMBL" id="KAE9152413.1"/>
    </source>
</evidence>
<evidence type="ECO:0000313" key="3">
    <source>
        <dbReference type="Proteomes" id="UP000440732"/>
    </source>
</evidence>
<proteinExistence type="predicted"/>
<dbReference type="Proteomes" id="UP000440732">
    <property type="component" value="Unassembled WGS sequence"/>
</dbReference>
<feature type="region of interest" description="Disordered" evidence="1">
    <location>
        <begin position="45"/>
        <end position="177"/>
    </location>
</feature>
<feature type="region of interest" description="Disordered" evidence="1">
    <location>
        <begin position="486"/>
        <end position="505"/>
    </location>
</feature>
<dbReference type="EMBL" id="QXGA01000106">
    <property type="protein sequence ID" value="KAE9152413.1"/>
    <property type="molecule type" value="Genomic_DNA"/>
</dbReference>
<feature type="region of interest" description="Disordered" evidence="1">
    <location>
        <begin position="1"/>
        <end position="23"/>
    </location>
</feature>
<evidence type="ECO:0000256" key="1">
    <source>
        <dbReference type="SAM" id="MobiDB-lite"/>
    </source>
</evidence>
<sequence>MTRQHMRPTLGRTGEDFPRLNGSNFPVWNARIRAALDGQGLLGFIDQEDYDGDSDSSAANSDDEDPDPPKPKSSRPPSPSPSEELVSDTGTLPPATSDADDDQADAAAEPKTGGHASSEVPSDSSSGNSSYETGAESKSTQPSTKIPPAKKARAKLRAAKKRAARKPSAHERRHMERKTRSFLISTIDDAHVPIVEGSTSAFAIYQKLRDRYEGSTAHDAPYYINHYLMTIKYEEGTDLMEFFLTFKRALKAAAEATGIRRAKFVVPLPRHAQLVEFNLAIWKGSKKFIPYTDLKTNIERKVMGDYAKRMYIIAKGSLESIEMRLPCARHLADKTSIVKVSETALHVISNAPHGRDEPPRPQSGSSFTYFQRPNHAIRDCRVLQKHLRTGTVKEGTVLPANFAIIERKPRDDSNPFPIKHQRTQQRSDDRQRQALRNDNSLKAPDIYDRFGNPVSFNDLQRKYNSRGREAGLIAYATVIMPAIAQAEGPTQDAQRARGPGSCGPDDHPVNALVAQLDHV</sequence>